<dbReference type="GO" id="GO:0009279">
    <property type="term" value="C:cell outer membrane"/>
    <property type="evidence" value="ECO:0007669"/>
    <property type="project" value="UniProtKB-SubCell"/>
</dbReference>
<evidence type="ECO:0000256" key="4">
    <source>
        <dbReference type="ARBA" id="ARBA00022452"/>
    </source>
</evidence>
<dbReference type="SUPFAM" id="SSF56935">
    <property type="entry name" value="Porins"/>
    <property type="match status" value="1"/>
</dbReference>
<keyword evidence="7" id="KW-0732">Signal</keyword>
<keyword evidence="12" id="KW-0675">Receptor</keyword>
<evidence type="ECO:0000256" key="9">
    <source>
        <dbReference type="ARBA" id="ARBA00023065"/>
    </source>
</evidence>
<gene>
    <name evidence="19" type="ORF">CAL29_10260</name>
</gene>
<proteinExistence type="inferred from homology"/>
<dbReference type="InterPro" id="IPR037066">
    <property type="entry name" value="Plug_dom_sf"/>
</dbReference>
<comment type="similarity">
    <text evidence="2 14 16">Belongs to the TonB-dependent receptor family.</text>
</comment>
<dbReference type="PANTHER" id="PTHR30069:SF53">
    <property type="entry name" value="COLICIN I RECEPTOR-RELATED"/>
    <property type="match status" value="1"/>
</dbReference>
<keyword evidence="3 14" id="KW-0813">Transport</keyword>
<dbReference type="GO" id="GO:0044718">
    <property type="term" value="P:siderophore transmembrane transport"/>
    <property type="evidence" value="ECO:0007669"/>
    <property type="project" value="TreeGrafter"/>
</dbReference>
<dbReference type="AlphaFoldDB" id="A0A261SAG9"/>
<evidence type="ECO:0000256" key="7">
    <source>
        <dbReference type="ARBA" id="ARBA00022729"/>
    </source>
</evidence>
<feature type="compositionally biased region" description="Basic and acidic residues" evidence="17">
    <location>
        <begin position="59"/>
        <end position="76"/>
    </location>
</feature>
<keyword evidence="13 14" id="KW-0998">Cell outer membrane</keyword>
<dbReference type="Gene3D" id="2.170.130.10">
    <property type="entry name" value="TonB-dependent receptor, plug domain"/>
    <property type="match status" value="1"/>
</dbReference>
<dbReference type="InterPro" id="IPR000531">
    <property type="entry name" value="Beta-barrel_TonB"/>
</dbReference>
<evidence type="ECO:0000256" key="6">
    <source>
        <dbReference type="ARBA" id="ARBA00022692"/>
    </source>
</evidence>
<feature type="region of interest" description="Disordered" evidence="17">
    <location>
        <begin position="1"/>
        <end position="28"/>
    </location>
</feature>
<evidence type="ECO:0000259" key="18">
    <source>
        <dbReference type="SMART" id="SM00965"/>
    </source>
</evidence>
<comment type="caution">
    <text evidence="19">The sequence shown here is derived from an EMBL/GenBank/DDBJ whole genome shotgun (WGS) entry which is preliminary data.</text>
</comment>
<comment type="subcellular location">
    <subcellularLocation>
        <location evidence="1 14">Cell outer membrane</location>
        <topology evidence="1 14">Multi-pass membrane protein</topology>
    </subcellularLocation>
</comment>
<dbReference type="PANTHER" id="PTHR30069">
    <property type="entry name" value="TONB-DEPENDENT OUTER MEMBRANE RECEPTOR"/>
    <property type="match status" value="1"/>
</dbReference>
<evidence type="ECO:0000313" key="19">
    <source>
        <dbReference type="EMBL" id="OZI33942.1"/>
    </source>
</evidence>
<evidence type="ECO:0000256" key="3">
    <source>
        <dbReference type="ARBA" id="ARBA00022448"/>
    </source>
</evidence>
<evidence type="ECO:0000256" key="15">
    <source>
        <dbReference type="PROSITE-ProRule" id="PRU10144"/>
    </source>
</evidence>
<dbReference type="GO" id="GO:0015344">
    <property type="term" value="F:siderophore uptake transmembrane transporter activity"/>
    <property type="evidence" value="ECO:0007669"/>
    <property type="project" value="TreeGrafter"/>
</dbReference>
<dbReference type="Gene3D" id="3.55.50.30">
    <property type="match status" value="1"/>
</dbReference>
<dbReference type="EMBL" id="NEVM01000002">
    <property type="protein sequence ID" value="OZI33942.1"/>
    <property type="molecule type" value="Genomic_DNA"/>
</dbReference>
<sequence length="818" mass="89207">MSRRLSHLSHGRAFPVSSKAGRGRQGRRPARIAAALRFAVLGGLLTAGDPAAFAQAPEQRPEPVADSARSEDRRAYDIPPGSLGEVLARFARESGALLATTPEQVGGRTSPGVRGTFGAQAALDRLLAGTGLEAARNAQGQFILREAMDDVTTLPVTVVSASGFEQDIRNAPASISVITSQELENRQFSSLQDIAREVPGVAVIGSGRQSGLSIRGMEKGYTLVLVDGMRVRSETGNPRELNNEDLDSNFIPPLSSIDRIEVVRGPMSSLYGSDAMGGVINVITKKTPEKWSGSVEYGFRAPDSGSMGNQQQKNLYLSGPIVSDLIGLSLWGNETHQDEDHYYGGYQESTRRTAGGKLRLTPNRNHDLTVNYAKSSQHYVGNPDGTLLSTASIADRKWTRENWGVAYTGQFDAGRLELKYYQEDYERLTYPASSTYTTGSTNKVGDARFVTGLGSHMLSLGSQWTNDRLTNSDLGGGRSGSYGTRKATERAYFAEDEWELMREKLFLTLGTRLTDNEFFGNQVSPRAYLVFNHDSHWTFKGGVATGYKSPKITQIDGTTASQRGGGTSQFLIVGNPDLKPETSTNYEIGARYTDDESLSGGLTLFYNDFDNKIINTNSYFFDDGSGGRISAYCTSGSVGTRNCPAWGTWLNMKTAKIRGVELDGKWDISKVLSLKGNYTFTDSRINAGNVTINTPAGPRSFGDTLAKLDGNSLVGIPRHNGSVTLNYRPSDVLSGFLRLNYEGQITAVSFENNTVDKSDKDLITLDAGVTYALTKYLSFNFTVDNITDAKRFKVNNDTGAYRYSERGRSYYASVRGRF</sequence>
<feature type="compositionally biased region" description="Basic residues" evidence="17">
    <location>
        <begin position="1"/>
        <end position="10"/>
    </location>
</feature>
<dbReference type="OrthoDB" id="183532at2"/>
<evidence type="ECO:0000256" key="5">
    <source>
        <dbReference type="ARBA" id="ARBA00022496"/>
    </source>
</evidence>
<evidence type="ECO:0000313" key="20">
    <source>
        <dbReference type="Proteomes" id="UP000216020"/>
    </source>
</evidence>
<feature type="short sequence motif" description="TonB C-terminal box" evidence="15">
    <location>
        <begin position="801"/>
        <end position="818"/>
    </location>
</feature>
<reference evidence="20" key="1">
    <citation type="submission" date="2017-05" db="EMBL/GenBank/DDBJ databases">
        <title>Complete and WGS of Bordetella genogroups.</title>
        <authorList>
            <person name="Spilker T."/>
            <person name="Lipuma J."/>
        </authorList>
    </citation>
    <scope>NUCLEOTIDE SEQUENCE [LARGE SCALE GENOMIC DNA]</scope>
    <source>
        <strain evidence="20">AU16122</strain>
    </source>
</reference>
<dbReference type="InterPro" id="IPR010917">
    <property type="entry name" value="TonB_rcpt_CS"/>
</dbReference>
<evidence type="ECO:0000256" key="17">
    <source>
        <dbReference type="SAM" id="MobiDB-lite"/>
    </source>
</evidence>
<dbReference type="RefSeq" id="WP_094852949.1">
    <property type="nucleotide sequence ID" value="NZ_NEVM01000002.1"/>
</dbReference>
<dbReference type="CDD" id="cd01347">
    <property type="entry name" value="ligand_gated_channel"/>
    <property type="match status" value="1"/>
</dbReference>
<dbReference type="InterPro" id="IPR039426">
    <property type="entry name" value="TonB-dep_rcpt-like"/>
</dbReference>
<dbReference type="Gene3D" id="2.40.170.20">
    <property type="entry name" value="TonB-dependent receptor, beta-barrel domain"/>
    <property type="match status" value="1"/>
</dbReference>
<evidence type="ECO:0000256" key="10">
    <source>
        <dbReference type="ARBA" id="ARBA00023077"/>
    </source>
</evidence>
<evidence type="ECO:0000256" key="13">
    <source>
        <dbReference type="ARBA" id="ARBA00023237"/>
    </source>
</evidence>
<keyword evidence="4 14" id="KW-1134">Transmembrane beta strand</keyword>
<keyword evidence="5" id="KW-0410">Iron transport</keyword>
<dbReference type="Pfam" id="PF00593">
    <property type="entry name" value="TonB_dep_Rec_b-barrel"/>
    <property type="match status" value="1"/>
</dbReference>
<dbReference type="PROSITE" id="PS52016">
    <property type="entry name" value="TONB_DEPENDENT_REC_3"/>
    <property type="match status" value="1"/>
</dbReference>
<accession>A0A261SAG9</accession>
<dbReference type="InterPro" id="IPR011662">
    <property type="entry name" value="Secretin/TonB_short_N"/>
</dbReference>
<evidence type="ECO:0000256" key="12">
    <source>
        <dbReference type="ARBA" id="ARBA00023170"/>
    </source>
</evidence>
<keyword evidence="6 14" id="KW-0812">Transmembrane</keyword>
<dbReference type="Pfam" id="PF07715">
    <property type="entry name" value="Plug"/>
    <property type="match status" value="1"/>
</dbReference>
<feature type="domain" description="Secretin/TonB short N-terminal" evidence="18">
    <location>
        <begin position="96"/>
        <end position="147"/>
    </location>
</feature>
<organism evidence="19 20">
    <name type="scientific">Bordetella genomosp. 10</name>
    <dbReference type="NCBI Taxonomy" id="1416804"/>
    <lineage>
        <taxon>Bacteria</taxon>
        <taxon>Pseudomonadati</taxon>
        <taxon>Pseudomonadota</taxon>
        <taxon>Betaproteobacteria</taxon>
        <taxon>Burkholderiales</taxon>
        <taxon>Alcaligenaceae</taxon>
        <taxon>Bordetella</taxon>
    </lineage>
</organism>
<dbReference type="SMART" id="SM00965">
    <property type="entry name" value="STN"/>
    <property type="match status" value="1"/>
</dbReference>
<dbReference type="InterPro" id="IPR036942">
    <property type="entry name" value="Beta-barrel_TonB_sf"/>
</dbReference>
<evidence type="ECO:0000256" key="1">
    <source>
        <dbReference type="ARBA" id="ARBA00004571"/>
    </source>
</evidence>
<name>A0A261SAG9_9BORD</name>
<keyword evidence="8" id="KW-0408">Iron</keyword>
<dbReference type="InterPro" id="IPR012910">
    <property type="entry name" value="Plug_dom"/>
</dbReference>
<evidence type="ECO:0000256" key="11">
    <source>
        <dbReference type="ARBA" id="ARBA00023136"/>
    </source>
</evidence>
<evidence type="ECO:0000256" key="8">
    <source>
        <dbReference type="ARBA" id="ARBA00023004"/>
    </source>
</evidence>
<keyword evidence="11 14" id="KW-0472">Membrane</keyword>
<dbReference type="PROSITE" id="PS01156">
    <property type="entry name" value="TONB_DEPENDENT_REC_2"/>
    <property type="match status" value="1"/>
</dbReference>
<protein>
    <submittedName>
        <fullName evidence="19">Ligand-gated channel protein</fullName>
    </submittedName>
</protein>
<feature type="region of interest" description="Disordered" evidence="17">
    <location>
        <begin position="53"/>
        <end position="78"/>
    </location>
</feature>
<evidence type="ECO:0000256" key="2">
    <source>
        <dbReference type="ARBA" id="ARBA00009810"/>
    </source>
</evidence>
<evidence type="ECO:0000256" key="14">
    <source>
        <dbReference type="PROSITE-ProRule" id="PRU01360"/>
    </source>
</evidence>
<keyword evidence="9" id="KW-0406">Ion transport</keyword>
<dbReference type="Proteomes" id="UP000216020">
    <property type="component" value="Unassembled WGS sequence"/>
</dbReference>
<dbReference type="Pfam" id="PF07660">
    <property type="entry name" value="STN"/>
    <property type="match status" value="1"/>
</dbReference>
<evidence type="ECO:0000256" key="16">
    <source>
        <dbReference type="RuleBase" id="RU003357"/>
    </source>
</evidence>
<keyword evidence="10 16" id="KW-0798">TonB box</keyword>
<keyword evidence="20" id="KW-1185">Reference proteome</keyword>